<dbReference type="InterPro" id="IPR003953">
    <property type="entry name" value="FAD-dep_OxRdtase_2_FAD-bd"/>
</dbReference>
<evidence type="ECO:0000256" key="5">
    <source>
        <dbReference type="ARBA" id="ARBA00022827"/>
    </source>
</evidence>
<evidence type="ECO:0000313" key="9">
    <source>
        <dbReference type="EMBL" id="MDD8061113.1"/>
    </source>
</evidence>
<reference evidence="9 10" key="1">
    <citation type="submission" date="2023-02" db="EMBL/GenBank/DDBJ databases">
        <title>Genome sequence of Shewanella metallivivens ER-Te-42B-Light, sp. nov., enriched from sulfide tube worms (Riftia pachyptila) isolated from Explorer Ridge in the Pacific Ocean.</title>
        <authorList>
            <person name="Maltman C."/>
            <person name="Kuzyk S.B."/>
            <person name="Kyndt J.A."/>
            <person name="Yurkov V."/>
        </authorList>
    </citation>
    <scope>NUCLEOTIDE SEQUENCE [LARGE SCALE GENOMIC DNA]</scope>
    <source>
        <strain evidence="9 10">ER-Te-42B-Light</strain>
    </source>
</reference>
<dbReference type="Gene3D" id="3.50.50.60">
    <property type="entry name" value="FAD/NAD(P)-binding domain"/>
    <property type="match status" value="1"/>
</dbReference>
<dbReference type="SUPFAM" id="SSF56425">
    <property type="entry name" value="Succinate dehydrogenase/fumarate reductase flavoprotein, catalytic domain"/>
    <property type="match status" value="1"/>
</dbReference>
<comment type="cofactor">
    <cofactor evidence="1">
        <name>FAD</name>
        <dbReference type="ChEBI" id="CHEBI:57692"/>
    </cofactor>
</comment>
<proteinExistence type="inferred from homology"/>
<dbReference type="PROSITE" id="PS51318">
    <property type="entry name" value="TAT"/>
    <property type="match status" value="1"/>
</dbReference>
<dbReference type="InterPro" id="IPR027477">
    <property type="entry name" value="Succ_DH/fumarate_Rdtase_cat_sf"/>
</dbReference>
<sequence>MSTDTKTNLSRRHFLKATSITTATAGLALSGFASAKTESSCTSLPDKWDETYDVVVVGSGFAGLSAAIEAKNAKSSVVVLEKMPVPGGNSTINGGGMSVVGSDIQKANGVTDSVDAMLADMYKAGLGLNYPKQARMVAEQSNAAFEWCRDYLGVKFKEKLAQFGGHSIPRTHTTYNQSGSGIVHPMLEKAKELGIPLKKKVFVKRLISNKEGRIVGLEVITKFKPGKENSTATHFIKANKGVVMASGGFAADVVYRSSQDPRLTEELATTNHMGATSECLKEMIRVGANPVQLSWIQLGPWASPDEKGFGLAPIFAAYSAFTHGVMVNPETSERFVDELADRKVRADAIIKTGNVAVAICDANGVKASMHVMPKLLDRKVVHTFDTIQALAAHYNMSAKTLEAQIERYNSYVLAKNDPEFNKPFSMNQQPIVEAPFYAVRLWPKAHHTMGGVEIDTEARVINIATREAIPGLFACGESTGGTHGACRLGTVAIPDCIVFGRIAGKNAAKA</sequence>
<keyword evidence="4 7" id="KW-0732">Signal</keyword>
<dbReference type="PRINTS" id="PR00368">
    <property type="entry name" value="FADPNR"/>
</dbReference>
<dbReference type="NCBIfam" id="TIGR01409">
    <property type="entry name" value="TAT_signal_seq"/>
    <property type="match status" value="1"/>
</dbReference>
<comment type="caution">
    <text evidence="9">The sequence shown here is derived from an EMBL/GenBank/DDBJ whole genome shotgun (WGS) entry which is preliminary data.</text>
</comment>
<keyword evidence="10" id="KW-1185">Reference proteome</keyword>
<evidence type="ECO:0000256" key="3">
    <source>
        <dbReference type="ARBA" id="ARBA00022630"/>
    </source>
</evidence>
<dbReference type="InterPro" id="IPR019546">
    <property type="entry name" value="TAT_signal_bac_arc"/>
</dbReference>
<evidence type="ECO:0000256" key="6">
    <source>
        <dbReference type="ARBA" id="ARBA00023002"/>
    </source>
</evidence>
<dbReference type="InterPro" id="IPR036188">
    <property type="entry name" value="FAD/NAD-bd_sf"/>
</dbReference>
<name>A0ABT5TS74_9GAMM</name>
<feature type="domain" description="FAD-dependent oxidoreductase 2 FAD-binding" evidence="8">
    <location>
        <begin position="53"/>
        <end position="490"/>
    </location>
</feature>
<dbReference type="Proteomes" id="UP001213691">
    <property type="component" value="Unassembled WGS sequence"/>
</dbReference>
<comment type="subcellular location">
    <subcellularLocation>
        <location evidence="2">Cell envelope</location>
    </subcellularLocation>
</comment>
<keyword evidence="6 7" id="KW-0560">Oxidoreductase</keyword>
<dbReference type="InterPro" id="IPR006311">
    <property type="entry name" value="TAT_signal"/>
</dbReference>
<evidence type="ECO:0000256" key="7">
    <source>
        <dbReference type="RuleBase" id="RU366062"/>
    </source>
</evidence>
<evidence type="ECO:0000259" key="8">
    <source>
        <dbReference type="Pfam" id="PF00890"/>
    </source>
</evidence>
<keyword evidence="5 7" id="KW-0274">FAD</keyword>
<dbReference type="NCBIfam" id="TIGR01813">
    <property type="entry name" value="flavo_cyto_c"/>
    <property type="match status" value="1"/>
</dbReference>
<accession>A0ABT5TS74</accession>
<protein>
    <submittedName>
        <fullName evidence="9">Flavocytochrome c</fullName>
    </submittedName>
</protein>
<comment type="similarity">
    <text evidence="7">Belongs to the FAD-dependent oxidoreductase 2 family. FRD/SDH subfamily.</text>
</comment>
<dbReference type="InterPro" id="IPR010960">
    <property type="entry name" value="Flavocytochrome_c"/>
</dbReference>
<evidence type="ECO:0000256" key="4">
    <source>
        <dbReference type="ARBA" id="ARBA00022729"/>
    </source>
</evidence>
<dbReference type="SUPFAM" id="SSF51905">
    <property type="entry name" value="FAD/NAD(P)-binding domain"/>
    <property type="match status" value="1"/>
</dbReference>
<feature type="chain" id="PRO_5044973100" evidence="7">
    <location>
        <begin position="36"/>
        <end position="510"/>
    </location>
</feature>
<dbReference type="PANTHER" id="PTHR43400">
    <property type="entry name" value="FUMARATE REDUCTASE"/>
    <property type="match status" value="1"/>
</dbReference>
<dbReference type="Pfam" id="PF00890">
    <property type="entry name" value="FAD_binding_2"/>
    <property type="match status" value="1"/>
</dbReference>
<evidence type="ECO:0000256" key="1">
    <source>
        <dbReference type="ARBA" id="ARBA00001974"/>
    </source>
</evidence>
<dbReference type="InterPro" id="IPR050315">
    <property type="entry name" value="FAD-oxidoreductase_2"/>
</dbReference>
<dbReference type="Gene3D" id="3.90.700.10">
    <property type="entry name" value="Succinate dehydrogenase/fumarate reductase flavoprotein, catalytic domain"/>
    <property type="match status" value="1"/>
</dbReference>
<gene>
    <name evidence="9" type="ORF">PQR79_18775</name>
</gene>
<dbReference type="EMBL" id="JAQQPZ010000015">
    <property type="protein sequence ID" value="MDD8061113.1"/>
    <property type="molecule type" value="Genomic_DNA"/>
</dbReference>
<evidence type="ECO:0000256" key="2">
    <source>
        <dbReference type="ARBA" id="ARBA00004196"/>
    </source>
</evidence>
<keyword evidence="3 7" id="KW-0285">Flavoprotein</keyword>
<feature type="signal peptide" evidence="7">
    <location>
        <begin position="1"/>
        <end position="35"/>
    </location>
</feature>
<evidence type="ECO:0000313" key="10">
    <source>
        <dbReference type="Proteomes" id="UP001213691"/>
    </source>
</evidence>
<dbReference type="RefSeq" id="WP_238103006.1">
    <property type="nucleotide sequence ID" value="NZ_JAQQPZ010000015.1"/>
</dbReference>
<organism evidence="9 10">
    <name type="scientific">Shewanella metallivivens</name>
    <dbReference type="NCBI Taxonomy" id="2872342"/>
    <lineage>
        <taxon>Bacteria</taxon>
        <taxon>Pseudomonadati</taxon>
        <taxon>Pseudomonadota</taxon>
        <taxon>Gammaproteobacteria</taxon>
        <taxon>Alteromonadales</taxon>
        <taxon>Shewanellaceae</taxon>
        <taxon>Shewanella</taxon>
    </lineage>
</organism>
<dbReference type="PANTHER" id="PTHR43400:SF7">
    <property type="entry name" value="FAD-DEPENDENT OXIDOREDUCTASE 2 FAD BINDING DOMAIN-CONTAINING PROTEIN"/>
    <property type="match status" value="1"/>
</dbReference>